<name>A0ABY6B7C8_9GAMM</name>
<evidence type="ECO:0008006" key="3">
    <source>
        <dbReference type="Google" id="ProtNLM"/>
    </source>
</evidence>
<accession>A0ABY6B7C8</accession>
<dbReference type="Proteomes" id="UP001064632">
    <property type="component" value="Chromosome"/>
</dbReference>
<proteinExistence type="predicted"/>
<reference evidence="1" key="1">
    <citation type="submission" date="2022-09" db="EMBL/GenBank/DDBJ databases">
        <title>Tahibacter sp. nov., isolated from a fresh water.</title>
        <authorList>
            <person name="Baek J.H."/>
            <person name="Lee J.K."/>
            <person name="Kim J.M."/>
            <person name="Jeon C.O."/>
        </authorList>
    </citation>
    <scope>NUCLEOTIDE SEQUENCE</scope>
    <source>
        <strain evidence="1">W38</strain>
    </source>
</reference>
<organism evidence="1 2">
    <name type="scientific">Tahibacter amnicola</name>
    <dbReference type="NCBI Taxonomy" id="2976241"/>
    <lineage>
        <taxon>Bacteria</taxon>
        <taxon>Pseudomonadati</taxon>
        <taxon>Pseudomonadota</taxon>
        <taxon>Gammaproteobacteria</taxon>
        <taxon>Lysobacterales</taxon>
        <taxon>Rhodanobacteraceae</taxon>
        <taxon>Tahibacter</taxon>
    </lineage>
</organism>
<protein>
    <recommendedName>
        <fullName evidence="3">MAC/Perforin domain-containing protein</fullName>
    </recommendedName>
</protein>
<keyword evidence="2" id="KW-1185">Reference proteome</keyword>
<evidence type="ECO:0000313" key="1">
    <source>
        <dbReference type="EMBL" id="UXI65899.1"/>
    </source>
</evidence>
<gene>
    <name evidence="1" type="ORF">N4264_14145</name>
</gene>
<sequence length="500" mass="55031">MKRNALPARPDRSRHARLALRDVRWVACLIVVLGFAAGKPAMTVENDTVEAMRTDACPDGICRGLGHAFYLPAVNGFDPPDVGNDFFLDTRLGSCATLSPPTERATRQFQSAENMRELTVKTVASFELDARYSTARLTARASVSAMTGADSTTTERMTSTHLDITTPTRNVDFKVRGRDCFAKSNVDPEDVKQFEALPPISPERAGQQSEWDPYQLYLERLGSHIMIRQQLGSRFQRWESSSATTTDLLNVLKAKACAAVEGKETAKKGWSVDSCADYSREQREKASSTHSESRQIAMGGTEATRVAITQEVTKESIDAFIASGSQGDQPIRFGFKPVWELWMQIYSPLCTTKGSKDCENLQRAYNLKTAYEGLLAIGCPREEDGNGSVYQTVAPTGDPNTQGMVTYGCFAERTGCRSNLDCRIGGVFGACYCHGASCLDQGARVVGTDQFRTRVRATQEGGYREGVNNSCRLRGGIKNTCSCDTSWQGGLRRRDLFLPR</sequence>
<evidence type="ECO:0000313" key="2">
    <source>
        <dbReference type="Proteomes" id="UP001064632"/>
    </source>
</evidence>
<dbReference type="EMBL" id="CP104694">
    <property type="protein sequence ID" value="UXI65899.1"/>
    <property type="molecule type" value="Genomic_DNA"/>
</dbReference>
<dbReference type="RefSeq" id="WP_261692894.1">
    <property type="nucleotide sequence ID" value="NZ_CP104694.1"/>
</dbReference>